<proteinExistence type="predicted"/>
<protein>
    <submittedName>
        <fullName evidence="4">Apextrin-like protein 2</fullName>
    </submittedName>
</protein>
<evidence type="ECO:0000313" key="5">
    <source>
        <dbReference type="Proteomes" id="UP000735302"/>
    </source>
</evidence>
<dbReference type="EMBL" id="BLXT01002413">
    <property type="protein sequence ID" value="GFN94187.1"/>
    <property type="molecule type" value="Genomic_DNA"/>
</dbReference>
<feature type="compositionally biased region" description="Basic and acidic residues" evidence="1">
    <location>
        <begin position="315"/>
        <end position="333"/>
    </location>
</feature>
<keyword evidence="5" id="KW-1185">Reference proteome</keyword>
<feature type="signal peptide" evidence="2">
    <location>
        <begin position="1"/>
        <end position="19"/>
    </location>
</feature>
<dbReference type="PANTHER" id="PTHR19324">
    <property type="entry name" value="PERFORIN-LIKE PROTEIN 1"/>
    <property type="match status" value="1"/>
</dbReference>
<evidence type="ECO:0000313" key="4">
    <source>
        <dbReference type="EMBL" id="GFN94187.1"/>
    </source>
</evidence>
<dbReference type="Proteomes" id="UP000735302">
    <property type="component" value="Unassembled WGS sequence"/>
</dbReference>
<dbReference type="InterPro" id="IPR031569">
    <property type="entry name" value="ApeC"/>
</dbReference>
<keyword evidence="2" id="KW-0732">Signal</keyword>
<feature type="domain" description="Apextrin C-terminal" evidence="3">
    <location>
        <begin position="290"/>
        <end position="495"/>
    </location>
</feature>
<gene>
    <name evidence="4" type="ORF">PoB_002069300</name>
</gene>
<sequence>MVALTHLAFSFLLIIFVKAKVNLRISLNPATLDQQVDRTWNLTVHCTIREQQELRRRRNRYNSYYQYYDDDDDDQQANASILTRLRFLVESKASFWQPIAQITKESPGEVYIDPATPNVQAEGSISYDMLMKDSEIIVKWNGPVFDAVKKFKCDALTFDHDYKNSPEYHSSETNIKTDALTSSTFTRLSGLFKDTILTDVLALQKRLEMPDESKLNRVVQRKDRAKVEEKLSRIRSGLAQIAEKQTSDMKKMAQRMSSLVSETRENQTKEMLSVESIIHTAFEGSFVMLWPKGTYALPKPAGGCPSTKGVTWQTGERHHHTESTDRNKDEATPDNHLVQPVLHRVEEKNFIYQHFCVKTNDDTFGSSWPNGSYCINRYLECPQAFKEGAILWDDENYHPNSTTLGKLPSGNFSASHTEFFYCCRDDGTPEEPVGLPRFQPFYLYRYGGQCQKVAGMNVTEEYVRFDTENSENNDQLKDFHPDAEINNLILYLCYYEKP</sequence>
<comment type="caution">
    <text evidence="4">The sequence shown here is derived from an EMBL/GenBank/DDBJ whole genome shotgun (WGS) entry which is preliminary data.</text>
</comment>
<dbReference type="Pfam" id="PF16977">
    <property type="entry name" value="ApeC"/>
    <property type="match status" value="1"/>
</dbReference>
<evidence type="ECO:0000256" key="2">
    <source>
        <dbReference type="SAM" id="SignalP"/>
    </source>
</evidence>
<feature type="chain" id="PRO_5043932360" evidence="2">
    <location>
        <begin position="20"/>
        <end position="498"/>
    </location>
</feature>
<organism evidence="4 5">
    <name type="scientific">Plakobranchus ocellatus</name>
    <dbReference type="NCBI Taxonomy" id="259542"/>
    <lineage>
        <taxon>Eukaryota</taxon>
        <taxon>Metazoa</taxon>
        <taxon>Spiralia</taxon>
        <taxon>Lophotrochozoa</taxon>
        <taxon>Mollusca</taxon>
        <taxon>Gastropoda</taxon>
        <taxon>Heterobranchia</taxon>
        <taxon>Euthyneura</taxon>
        <taxon>Panpulmonata</taxon>
        <taxon>Sacoglossa</taxon>
        <taxon>Placobranchoidea</taxon>
        <taxon>Plakobranchidae</taxon>
        <taxon>Plakobranchus</taxon>
    </lineage>
</organism>
<accession>A0AAV3ZHA7</accession>
<evidence type="ECO:0000259" key="3">
    <source>
        <dbReference type="Pfam" id="PF16977"/>
    </source>
</evidence>
<name>A0AAV3ZHA7_9GAST</name>
<reference evidence="4 5" key="1">
    <citation type="journal article" date="2021" name="Elife">
        <title>Chloroplast acquisition without the gene transfer in kleptoplastic sea slugs, Plakobranchus ocellatus.</title>
        <authorList>
            <person name="Maeda T."/>
            <person name="Takahashi S."/>
            <person name="Yoshida T."/>
            <person name="Shimamura S."/>
            <person name="Takaki Y."/>
            <person name="Nagai Y."/>
            <person name="Toyoda A."/>
            <person name="Suzuki Y."/>
            <person name="Arimoto A."/>
            <person name="Ishii H."/>
            <person name="Satoh N."/>
            <person name="Nishiyama T."/>
            <person name="Hasebe M."/>
            <person name="Maruyama T."/>
            <person name="Minagawa J."/>
            <person name="Obokata J."/>
            <person name="Shigenobu S."/>
        </authorList>
    </citation>
    <scope>NUCLEOTIDE SEQUENCE [LARGE SCALE GENOMIC DNA]</scope>
</reference>
<dbReference type="AlphaFoldDB" id="A0AAV3ZHA7"/>
<dbReference type="PANTHER" id="PTHR19324:SF33">
    <property type="entry name" value="MUCIN-5AC"/>
    <property type="match status" value="1"/>
</dbReference>
<feature type="region of interest" description="Disordered" evidence="1">
    <location>
        <begin position="310"/>
        <end position="333"/>
    </location>
</feature>
<evidence type="ECO:0000256" key="1">
    <source>
        <dbReference type="SAM" id="MobiDB-lite"/>
    </source>
</evidence>